<protein>
    <recommendedName>
        <fullName evidence="4">Lipoprotein</fullName>
    </recommendedName>
</protein>
<feature type="signal peptide" evidence="1">
    <location>
        <begin position="1"/>
        <end position="18"/>
    </location>
</feature>
<keyword evidence="3" id="KW-1185">Reference proteome</keyword>
<sequence>MKVSVALISLLLLCACQAGDSDIKDAREYATSLTKEAMCRENGKAEAISEIAATAAAAPSADVAKTVYEVANRIEKTGCAKIIKKNAKRWGSG</sequence>
<dbReference type="Proteomes" id="UP000320160">
    <property type="component" value="Unassembled WGS sequence"/>
</dbReference>
<organism evidence="2 3">
    <name type="scientific">Sphingorhabdus contaminans</name>
    <dbReference type="NCBI Taxonomy" id="1343899"/>
    <lineage>
        <taxon>Bacteria</taxon>
        <taxon>Pseudomonadati</taxon>
        <taxon>Pseudomonadota</taxon>
        <taxon>Alphaproteobacteria</taxon>
        <taxon>Sphingomonadales</taxon>
        <taxon>Sphingomonadaceae</taxon>
        <taxon>Sphingorhabdus</taxon>
    </lineage>
</organism>
<comment type="caution">
    <text evidence="2">The sequence shown here is derived from an EMBL/GenBank/DDBJ whole genome shotgun (WGS) entry which is preliminary data.</text>
</comment>
<proteinExistence type="predicted"/>
<dbReference type="EMBL" id="VKKU01000001">
    <property type="protein sequence ID" value="TSB04735.1"/>
    <property type="molecule type" value="Genomic_DNA"/>
</dbReference>
<feature type="chain" id="PRO_5021946671" description="Lipoprotein" evidence="1">
    <location>
        <begin position="19"/>
        <end position="93"/>
    </location>
</feature>
<evidence type="ECO:0008006" key="4">
    <source>
        <dbReference type="Google" id="ProtNLM"/>
    </source>
</evidence>
<evidence type="ECO:0000313" key="2">
    <source>
        <dbReference type="EMBL" id="TSB04735.1"/>
    </source>
</evidence>
<evidence type="ECO:0000313" key="3">
    <source>
        <dbReference type="Proteomes" id="UP000320160"/>
    </source>
</evidence>
<reference evidence="2 3" key="1">
    <citation type="submission" date="2019-07" db="EMBL/GenBank/DDBJ databases">
        <authorList>
            <person name="Park M."/>
        </authorList>
    </citation>
    <scope>NUCLEOTIDE SEQUENCE [LARGE SCALE GENOMIC DNA]</scope>
    <source>
        <strain evidence="2 3">KCTC32445</strain>
    </source>
</reference>
<dbReference type="PROSITE" id="PS51257">
    <property type="entry name" value="PROKAR_LIPOPROTEIN"/>
    <property type="match status" value="1"/>
</dbReference>
<dbReference type="AlphaFoldDB" id="A0A553WJ58"/>
<evidence type="ECO:0000256" key="1">
    <source>
        <dbReference type="SAM" id="SignalP"/>
    </source>
</evidence>
<accession>A0A553WJ58</accession>
<keyword evidence="1" id="KW-0732">Signal</keyword>
<gene>
    <name evidence="2" type="ORF">FOM92_04795</name>
</gene>
<dbReference type="RefSeq" id="WP_143775653.1">
    <property type="nucleotide sequence ID" value="NZ_VKKU01000001.1"/>
</dbReference>
<name>A0A553WJ58_9SPHN</name>